<accession>A0ACB8G0L2</accession>
<dbReference type="Proteomes" id="UP000827872">
    <property type="component" value="Linkage Group LG02"/>
</dbReference>
<proteinExistence type="predicted"/>
<evidence type="ECO:0000313" key="2">
    <source>
        <dbReference type="Proteomes" id="UP000827872"/>
    </source>
</evidence>
<keyword evidence="2" id="KW-1185">Reference proteome</keyword>
<comment type="caution">
    <text evidence="1">The sequence shown here is derived from an EMBL/GenBank/DDBJ whole genome shotgun (WGS) entry which is preliminary data.</text>
</comment>
<sequence>MPADRRLRREPNLRSHGLAEQEGVYKRLNASLLDELALINSGSDKETNKRKKRSIDLIFFCLLILRQFYELGHELLSELQQRRFNGSDGGVSWSPMDDELLAQPQVMKLLDSLREQYTRYQEVCRQRSKRSQLEEIQQKVMQDLYSCVS</sequence>
<dbReference type="EMBL" id="CM037615">
    <property type="protein sequence ID" value="KAH8013056.1"/>
    <property type="molecule type" value="Genomic_DNA"/>
</dbReference>
<protein>
    <submittedName>
        <fullName evidence="1">S14 domain and spectrin repeat-containing protein 1</fullName>
    </submittedName>
</protein>
<organism evidence="1 2">
    <name type="scientific">Sphaerodactylus townsendi</name>
    <dbReference type="NCBI Taxonomy" id="933632"/>
    <lineage>
        <taxon>Eukaryota</taxon>
        <taxon>Metazoa</taxon>
        <taxon>Chordata</taxon>
        <taxon>Craniata</taxon>
        <taxon>Vertebrata</taxon>
        <taxon>Euteleostomi</taxon>
        <taxon>Lepidosauria</taxon>
        <taxon>Squamata</taxon>
        <taxon>Bifurcata</taxon>
        <taxon>Gekkota</taxon>
        <taxon>Sphaerodactylidae</taxon>
        <taxon>Sphaerodactylus</taxon>
    </lineage>
</organism>
<evidence type="ECO:0000313" key="1">
    <source>
        <dbReference type="EMBL" id="KAH8013056.1"/>
    </source>
</evidence>
<reference evidence="1" key="1">
    <citation type="submission" date="2021-08" db="EMBL/GenBank/DDBJ databases">
        <title>The first chromosome-level gecko genome reveals the dynamic sex chromosomes of Neotropical dwarf geckos (Sphaerodactylidae: Sphaerodactylus).</title>
        <authorList>
            <person name="Pinto B.J."/>
            <person name="Keating S.E."/>
            <person name="Gamble T."/>
        </authorList>
    </citation>
    <scope>NUCLEOTIDE SEQUENCE</scope>
    <source>
        <strain evidence="1">TG3544</strain>
    </source>
</reference>
<name>A0ACB8G0L2_9SAUR</name>
<gene>
    <name evidence="1" type="primary">SESTD1_1</name>
    <name evidence="1" type="ORF">K3G42_010157</name>
</gene>